<dbReference type="InterPro" id="IPR058637">
    <property type="entry name" value="YknX-like_C"/>
</dbReference>
<evidence type="ECO:0000313" key="8">
    <source>
        <dbReference type="Proteomes" id="UP000031057"/>
    </source>
</evidence>
<feature type="chain" id="PRO_5002066040" evidence="5">
    <location>
        <begin position="22"/>
        <end position="380"/>
    </location>
</feature>
<feature type="coiled-coil region" evidence="4">
    <location>
        <begin position="143"/>
        <end position="170"/>
    </location>
</feature>
<dbReference type="GO" id="GO:0016020">
    <property type="term" value="C:membrane"/>
    <property type="evidence" value="ECO:0007669"/>
    <property type="project" value="InterPro"/>
</dbReference>
<evidence type="ECO:0000256" key="5">
    <source>
        <dbReference type="SAM" id="SignalP"/>
    </source>
</evidence>
<keyword evidence="8" id="KW-1185">Reference proteome</keyword>
<dbReference type="GO" id="GO:0022857">
    <property type="term" value="F:transmembrane transporter activity"/>
    <property type="evidence" value="ECO:0007669"/>
    <property type="project" value="InterPro"/>
</dbReference>
<comment type="caution">
    <text evidence="7">The sequence shown here is derived from an EMBL/GenBank/DDBJ whole genome shotgun (WGS) entry which is preliminary data.</text>
</comment>
<dbReference type="InterPro" id="IPR006143">
    <property type="entry name" value="RND_pump_MFP"/>
</dbReference>
<dbReference type="Gene3D" id="2.40.50.100">
    <property type="match status" value="1"/>
</dbReference>
<gene>
    <name evidence="7" type="ORF">LK12_00250</name>
</gene>
<evidence type="ECO:0000259" key="6">
    <source>
        <dbReference type="Pfam" id="PF25989"/>
    </source>
</evidence>
<proteinExistence type="inferred from homology"/>
<evidence type="ECO:0000256" key="3">
    <source>
        <dbReference type="ARBA" id="ARBA00023054"/>
    </source>
</evidence>
<keyword evidence="5" id="KW-0732">Signal</keyword>
<dbReference type="AlphaFoldDB" id="A0A0B1ZR34"/>
<dbReference type="Pfam" id="PF25989">
    <property type="entry name" value="YknX_C"/>
    <property type="match status" value="1"/>
</dbReference>
<name>A0A0B1ZR34_9SPHN</name>
<dbReference type="Gene3D" id="2.40.30.170">
    <property type="match status" value="1"/>
</dbReference>
<feature type="domain" description="YknX-like C-terminal permuted SH3-like" evidence="6">
    <location>
        <begin position="311"/>
        <end position="378"/>
    </location>
</feature>
<evidence type="ECO:0000256" key="4">
    <source>
        <dbReference type="SAM" id="Coils"/>
    </source>
</evidence>
<evidence type="ECO:0000256" key="2">
    <source>
        <dbReference type="ARBA" id="ARBA00009477"/>
    </source>
</evidence>
<dbReference type="Gene3D" id="2.40.420.20">
    <property type="match status" value="1"/>
</dbReference>
<evidence type="ECO:0000256" key="1">
    <source>
        <dbReference type="ARBA" id="ARBA00004196"/>
    </source>
</evidence>
<sequence length="380" mass="40859">MKRWRWALVVGAVLLVAFAYAFWPEAEPVDIGTVSKGPMQVGITDDGVTREKELYVVSAPVTGFTSRISLQAGDRIEKGQIITRMTGRPAPPLDRRAQDELRGALSAARAAERSARATLAQARRDLGRAQSLAPEGITSRAQLEEARTNASNSEAALTQARAEVQRIEASLAQPGRASRGAPVPVVAPANGSVLLVTEKSEGVITEGTPLVTIGDPAKIEAVVDLLSREAVRVKPGDRVEITQWGGPKPLTGHVRYVEPFGRLKVSALGIEEQRVNVIVGFDDAAAQDAARLGHGYQIDATIIIWSKPNAVRVPIGALFRGKDGGWRVFTVEGGRTRERRVEIDHINDVFAEVVKGLTDGTSVVLNPANDLEDGQRVEAR</sequence>
<dbReference type="SUPFAM" id="SSF111369">
    <property type="entry name" value="HlyD-like secretion proteins"/>
    <property type="match status" value="1"/>
</dbReference>
<comment type="similarity">
    <text evidence="2">Belongs to the membrane fusion protein (MFP) (TC 8.A.1) family.</text>
</comment>
<organism evidence="7 8">
    <name type="scientific">Novosphingobium malaysiense</name>
    <dbReference type="NCBI Taxonomy" id="1348853"/>
    <lineage>
        <taxon>Bacteria</taxon>
        <taxon>Pseudomonadati</taxon>
        <taxon>Pseudomonadota</taxon>
        <taxon>Alphaproteobacteria</taxon>
        <taxon>Sphingomonadales</taxon>
        <taxon>Sphingomonadaceae</taxon>
        <taxon>Novosphingobium</taxon>
    </lineage>
</organism>
<comment type="subcellular location">
    <subcellularLocation>
        <location evidence="1">Cell envelope</location>
    </subcellularLocation>
</comment>
<evidence type="ECO:0000313" key="7">
    <source>
        <dbReference type="EMBL" id="KHK93595.1"/>
    </source>
</evidence>
<reference evidence="7 8" key="1">
    <citation type="submission" date="2014-10" db="EMBL/GenBank/DDBJ databases">
        <title>Genome sequence of Novosphingobium malaysiense MUSC 273(T).</title>
        <authorList>
            <person name="Lee L.-H."/>
        </authorList>
    </citation>
    <scope>NUCLEOTIDE SEQUENCE [LARGE SCALE GENOMIC DNA]</scope>
    <source>
        <strain evidence="7 8">MUSC 273</strain>
    </source>
</reference>
<dbReference type="Proteomes" id="UP000031057">
    <property type="component" value="Unassembled WGS sequence"/>
</dbReference>
<accession>A0A0B1ZR34</accession>
<dbReference type="NCBIfam" id="TIGR01730">
    <property type="entry name" value="RND_mfp"/>
    <property type="match status" value="1"/>
</dbReference>
<feature type="signal peptide" evidence="5">
    <location>
        <begin position="1"/>
        <end position="21"/>
    </location>
</feature>
<dbReference type="STRING" id="1348853.LK12_00250"/>
<dbReference type="GO" id="GO:0042597">
    <property type="term" value="C:periplasmic space"/>
    <property type="evidence" value="ECO:0007669"/>
    <property type="project" value="UniProtKB-SubCell"/>
</dbReference>
<dbReference type="InterPro" id="IPR050465">
    <property type="entry name" value="UPF0194_transport"/>
</dbReference>
<dbReference type="PANTHER" id="PTHR32347">
    <property type="entry name" value="EFFLUX SYSTEM COMPONENT YKNX-RELATED"/>
    <property type="match status" value="1"/>
</dbReference>
<protein>
    <submittedName>
        <fullName evidence="7">RND transporter</fullName>
    </submittedName>
</protein>
<keyword evidence="3 4" id="KW-0175">Coiled coil</keyword>
<dbReference type="EMBL" id="JTDI01000001">
    <property type="protein sequence ID" value="KHK93595.1"/>
    <property type="molecule type" value="Genomic_DNA"/>
</dbReference>
<dbReference type="PANTHER" id="PTHR32347:SF29">
    <property type="entry name" value="UPF0194 MEMBRANE PROTEIN YBHG"/>
    <property type="match status" value="1"/>
</dbReference>
<dbReference type="Gene3D" id="1.10.287.470">
    <property type="entry name" value="Helix hairpin bin"/>
    <property type="match status" value="1"/>
</dbReference>